<feature type="compositionally biased region" description="Basic and acidic residues" evidence="1">
    <location>
        <begin position="353"/>
        <end position="376"/>
    </location>
</feature>
<feature type="compositionally biased region" description="Basic and acidic residues" evidence="1">
    <location>
        <begin position="848"/>
        <end position="867"/>
    </location>
</feature>
<dbReference type="OrthoDB" id="2758679at2759"/>
<evidence type="ECO:0000256" key="1">
    <source>
        <dbReference type="SAM" id="MobiDB-lite"/>
    </source>
</evidence>
<feature type="compositionally biased region" description="Low complexity" evidence="1">
    <location>
        <begin position="816"/>
        <end position="826"/>
    </location>
</feature>
<feature type="region of interest" description="Disordered" evidence="1">
    <location>
        <begin position="413"/>
        <end position="469"/>
    </location>
</feature>
<name>A0A371DGU8_9APHY</name>
<feature type="region of interest" description="Disordered" evidence="1">
    <location>
        <begin position="1"/>
        <end position="236"/>
    </location>
</feature>
<dbReference type="AlphaFoldDB" id="A0A371DGU8"/>
<feature type="compositionally biased region" description="Basic and acidic residues" evidence="1">
    <location>
        <begin position="427"/>
        <end position="437"/>
    </location>
</feature>
<evidence type="ECO:0000313" key="2">
    <source>
        <dbReference type="EMBL" id="RDX51757.1"/>
    </source>
</evidence>
<feature type="region of interest" description="Disordered" evidence="1">
    <location>
        <begin position="254"/>
        <end position="399"/>
    </location>
</feature>
<feature type="compositionally biased region" description="Basic and acidic residues" evidence="1">
    <location>
        <begin position="132"/>
        <end position="156"/>
    </location>
</feature>
<feature type="compositionally biased region" description="Polar residues" evidence="1">
    <location>
        <begin position="262"/>
        <end position="271"/>
    </location>
</feature>
<proteinExistence type="predicted"/>
<feature type="compositionally biased region" description="Acidic residues" evidence="1">
    <location>
        <begin position="377"/>
        <end position="391"/>
    </location>
</feature>
<protein>
    <submittedName>
        <fullName evidence="2">Uncharacterized protein</fullName>
    </submittedName>
</protein>
<feature type="compositionally biased region" description="Polar residues" evidence="1">
    <location>
        <begin position="8"/>
        <end position="42"/>
    </location>
</feature>
<gene>
    <name evidence="2" type="ORF">OH76DRAFT_1417118</name>
</gene>
<evidence type="ECO:0000313" key="3">
    <source>
        <dbReference type="Proteomes" id="UP000256964"/>
    </source>
</evidence>
<organism evidence="2 3">
    <name type="scientific">Lentinus brumalis</name>
    <dbReference type="NCBI Taxonomy" id="2498619"/>
    <lineage>
        <taxon>Eukaryota</taxon>
        <taxon>Fungi</taxon>
        <taxon>Dikarya</taxon>
        <taxon>Basidiomycota</taxon>
        <taxon>Agaricomycotina</taxon>
        <taxon>Agaricomycetes</taxon>
        <taxon>Polyporales</taxon>
        <taxon>Polyporaceae</taxon>
        <taxon>Lentinus</taxon>
    </lineage>
</organism>
<keyword evidence="3" id="KW-1185">Reference proteome</keyword>
<feature type="region of interest" description="Disordered" evidence="1">
    <location>
        <begin position="772"/>
        <end position="879"/>
    </location>
</feature>
<reference evidence="2 3" key="1">
    <citation type="journal article" date="2018" name="Biotechnol. Biofuels">
        <title>Integrative visual omics of the white-rot fungus Polyporus brumalis exposes the biotechnological potential of its oxidative enzymes for delignifying raw plant biomass.</title>
        <authorList>
            <person name="Miyauchi S."/>
            <person name="Rancon A."/>
            <person name="Drula E."/>
            <person name="Hage H."/>
            <person name="Chaduli D."/>
            <person name="Favel A."/>
            <person name="Grisel S."/>
            <person name="Henrissat B."/>
            <person name="Herpoel-Gimbert I."/>
            <person name="Ruiz-Duenas F.J."/>
            <person name="Chevret D."/>
            <person name="Hainaut M."/>
            <person name="Lin J."/>
            <person name="Wang M."/>
            <person name="Pangilinan J."/>
            <person name="Lipzen A."/>
            <person name="Lesage-Meessen L."/>
            <person name="Navarro D."/>
            <person name="Riley R."/>
            <person name="Grigoriev I.V."/>
            <person name="Zhou S."/>
            <person name="Raouche S."/>
            <person name="Rosso M.N."/>
        </authorList>
    </citation>
    <scope>NUCLEOTIDE SEQUENCE [LARGE SCALE GENOMIC DNA]</scope>
    <source>
        <strain evidence="2 3">BRFM 1820</strain>
    </source>
</reference>
<feature type="compositionally biased region" description="Low complexity" evidence="1">
    <location>
        <begin position="226"/>
        <end position="236"/>
    </location>
</feature>
<dbReference type="Proteomes" id="UP000256964">
    <property type="component" value="Unassembled WGS sequence"/>
</dbReference>
<accession>A0A371DGU8</accession>
<sequence>MPPALLLSENNAPTMSQDSDSTLKGAQSGEETTLRGTGSQRQAGDLSPRPSSPRLAAAGHDGVTADPQATSGQGDVPRASSIDSAPLWAALDSPPRPTPTFAQFDEHEYIQYEDGEVAEKEDRGPLPNQEANRARESEEARERMKRLDGITSEHQRPFSQHVEGPTARKRSWTGSTVSEEDRRSARRPRVASRERPFPTTLPSIRDMIENPWGRAGDEGTRSFNIPPSVTMSTPVTSSALRKVSPFFHDELADVSGHPPTLRGSSIDSSAPGSARYEEGSRLGNISRASSKIRAAGMEIDDDQDLDEYSLLERPPGRSQGQDCGRREEAGVGPWNLRDALSEHESGYSGMNYRNHEELLRGGYRPREQENSTREERDEGVEPEETSYEDGMEGIQGRSIYSALPNTKAWEYRQGLRREMNEGQTQHETPRRMQERAGDNTSQLKSAGRSRFDRRENDDEERGDETRGEAAELEWWQARKTTRLPTALLGEEEAEDVPKVANSPHSDRWSVHLSDPEERYAGMSKEWMRSVWMDEDPIVLFTVFNYRFTKNQEINRHIETNVTAITTYLTGETDFHVVPPDPEWRHEVNVRDLPVLWVIRGLPVAAAWEMIKLRVISARGVSIITHPKAIENPKLVCGLAGFLRPDIKTTKAAVLSVLETDYMQRRLTDLVRTNEVMGHLSIKRRVEKVVDSLDVRFMATKEDGYVANIFMLPPTDDIDEWRKWVEEMRAYRYNVFLNGTGVARKPFWCGGCRGVDHEELECPFPKMKGWKGPQAGARSHSKYWEPEAPAGRRPGRGRGNIHWATGVPSTSSPTANARGARGWTTMRGGRGRGSQRGGAAPRGSYKQRGGFEQHRGGYETRGGSEQRRGMHSNWSAKTPTGRYGYWNEGF</sequence>
<dbReference type="EMBL" id="KZ857393">
    <property type="protein sequence ID" value="RDX51757.1"/>
    <property type="molecule type" value="Genomic_DNA"/>
</dbReference>
<feature type="compositionally biased region" description="Acidic residues" evidence="1">
    <location>
        <begin position="298"/>
        <end position="309"/>
    </location>
</feature>